<dbReference type="Pfam" id="PF05721">
    <property type="entry name" value="PhyH"/>
    <property type="match status" value="1"/>
</dbReference>
<dbReference type="STRING" id="52131.GA0061100_102685"/>
<dbReference type="Proteomes" id="UP000186228">
    <property type="component" value="Unassembled WGS sequence"/>
</dbReference>
<protein>
    <submittedName>
        <fullName evidence="1">Phytanoyl-CoA dioxygenase (PhyH)</fullName>
    </submittedName>
</protein>
<organism evidence="1 2">
    <name type="scientific">Rhizobium hainanense</name>
    <dbReference type="NCBI Taxonomy" id="52131"/>
    <lineage>
        <taxon>Bacteria</taxon>
        <taxon>Pseudomonadati</taxon>
        <taxon>Pseudomonadota</taxon>
        <taxon>Alphaproteobacteria</taxon>
        <taxon>Hyphomicrobiales</taxon>
        <taxon>Rhizobiaceae</taxon>
        <taxon>Rhizobium/Agrobacterium group</taxon>
        <taxon>Rhizobium</taxon>
    </lineage>
</organism>
<evidence type="ECO:0000313" key="1">
    <source>
        <dbReference type="EMBL" id="SCB16743.1"/>
    </source>
</evidence>
<reference evidence="2" key="1">
    <citation type="submission" date="2016-08" db="EMBL/GenBank/DDBJ databases">
        <authorList>
            <person name="Varghese N."/>
            <person name="Submissions Spin"/>
        </authorList>
    </citation>
    <scope>NUCLEOTIDE SEQUENCE [LARGE SCALE GENOMIC DNA]</scope>
    <source>
        <strain evidence="2">CCBAU 57015</strain>
    </source>
</reference>
<evidence type="ECO:0000313" key="2">
    <source>
        <dbReference type="Proteomes" id="UP000186228"/>
    </source>
</evidence>
<gene>
    <name evidence="1" type="ORF">GA0061100_102685</name>
</gene>
<name>A0A1C3UMP3_9HYPH</name>
<proteinExistence type="predicted"/>
<accession>A0A1C3UMP3</accession>
<dbReference type="AlphaFoldDB" id="A0A1C3UMP3"/>
<keyword evidence="1" id="KW-0223">Dioxygenase</keyword>
<dbReference type="InterPro" id="IPR008775">
    <property type="entry name" value="Phytyl_CoA_dOase-like"/>
</dbReference>
<dbReference type="GO" id="GO:0016706">
    <property type="term" value="F:2-oxoglutarate-dependent dioxygenase activity"/>
    <property type="evidence" value="ECO:0007669"/>
    <property type="project" value="UniProtKB-ARBA"/>
</dbReference>
<keyword evidence="2" id="KW-1185">Reference proteome</keyword>
<keyword evidence="1" id="KW-0560">Oxidoreductase</keyword>
<dbReference type="Gene3D" id="2.60.120.620">
    <property type="entry name" value="q2cbj1_9rhob like domain"/>
    <property type="match status" value="1"/>
</dbReference>
<dbReference type="EMBL" id="FMAC01000002">
    <property type="protein sequence ID" value="SCB16743.1"/>
    <property type="molecule type" value="Genomic_DNA"/>
</dbReference>
<sequence length="275" mass="30804">MIERDFMPSKEQYPAALSRAQMNDFIEHGFVRIDDAFSEEQAAEARAIMWRDIPCSEHDPASWRFPVVRLPGYGGEPFRTIANMPVLHAAFDQLVGPGRWLPRDGLGTFPVRFPHPDDPGDAGWHVDLSFPGDDCDPNEQSDFSAWRVNVTSRGRALLTLFLFSDISEDDAPTRIRVGSHMEMARYLEPAGEQGRSHMMLEHMGADRPQALATGKAGTVYICHPFLVHAAQKHRGTRPRFMAQPSIGLAEPCRLERPDGAYSPVEIAIRRALGKE</sequence>
<dbReference type="SUPFAM" id="SSF51197">
    <property type="entry name" value="Clavaminate synthase-like"/>
    <property type="match status" value="1"/>
</dbReference>